<dbReference type="Gene3D" id="2.40.70.10">
    <property type="entry name" value="Acid Proteases"/>
    <property type="match status" value="1"/>
</dbReference>
<dbReference type="EMBL" id="BQNB010017588">
    <property type="protein sequence ID" value="GJT64915.1"/>
    <property type="molecule type" value="Genomic_DNA"/>
</dbReference>
<evidence type="ECO:0000313" key="3">
    <source>
        <dbReference type="Proteomes" id="UP001151760"/>
    </source>
</evidence>
<accession>A0ABQ5FNQ2</accession>
<evidence type="ECO:0000256" key="1">
    <source>
        <dbReference type="SAM" id="Coils"/>
    </source>
</evidence>
<sequence length="269" mass="30315">MGGQTRPRNYQYLGSPQKGLYLKVPIPGMRPAQALTAIQTIADHSQKWHDGTTSMKIRSSSMNDGLAALVNKLDNVGRDMKKLKESVHAIQVGCQICEGPHLNKDCPLNEEVKQVEETDNRPPYGKRRQSLEELLAKHQEESARRSTEIEIEQLTEELRSGKEKSKKAKVVIVEHEGPNSPNKIKNLHGISFLSDSQEENTNDQLPTKESNPGHFTLPCTIGNFNFYAMADLEASVNVLPSNIFEYLELTNLSETKMLVEMADMRKRHH</sequence>
<evidence type="ECO:0008006" key="4">
    <source>
        <dbReference type="Google" id="ProtNLM"/>
    </source>
</evidence>
<feature type="coiled-coil region" evidence="1">
    <location>
        <begin position="137"/>
        <end position="171"/>
    </location>
</feature>
<gene>
    <name evidence="2" type="ORF">Tco_1016395</name>
</gene>
<name>A0ABQ5FNQ2_9ASTR</name>
<proteinExistence type="predicted"/>
<reference evidence="2" key="2">
    <citation type="submission" date="2022-01" db="EMBL/GenBank/DDBJ databases">
        <authorList>
            <person name="Yamashiro T."/>
            <person name="Shiraishi A."/>
            <person name="Satake H."/>
            <person name="Nakayama K."/>
        </authorList>
    </citation>
    <scope>NUCLEOTIDE SEQUENCE</scope>
</reference>
<reference evidence="2" key="1">
    <citation type="journal article" date="2022" name="Int. J. Mol. Sci.">
        <title>Draft Genome of Tanacetum Coccineum: Genomic Comparison of Closely Related Tanacetum-Family Plants.</title>
        <authorList>
            <person name="Yamashiro T."/>
            <person name="Shiraishi A."/>
            <person name="Nakayama K."/>
            <person name="Satake H."/>
        </authorList>
    </citation>
    <scope>NUCLEOTIDE SEQUENCE</scope>
</reference>
<dbReference type="Proteomes" id="UP001151760">
    <property type="component" value="Unassembled WGS sequence"/>
</dbReference>
<dbReference type="PANTHER" id="PTHR33067">
    <property type="entry name" value="RNA-DIRECTED DNA POLYMERASE-RELATED"/>
    <property type="match status" value="1"/>
</dbReference>
<dbReference type="InterPro" id="IPR021109">
    <property type="entry name" value="Peptidase_aspartic_dom_sf"/>
</dbReference>
<dbReference type="PANTHER" id="PTHR33067:SF9">
    <property type="entry name" value="RNA-DIRECTED DNA POLYMERASE"/>
    <property type="match status" value="1"/>
</dbReference>
<organism evidence="2 3">
    <name type="scientific">Tanacetum coccineum</name>
    <dbReference type="NCBI Taxonomy" id="301880"/>
    <lineage>
        <taxon>Eukaryota</taxon>
        <taxon>Viridiplantae</taxon>
        <taxon>Streptophyta</taxon>
        <taxon>Embryophyta</taxon>
        <taxon>Tracheophyta</taxon>
        <taxon>Spermatophyta</taxon>
        <taxon>Magnoliopsida</taxon>
        <taxon>eudicotyledons</taxon>
        <taxon>Gunneridae</taxon>
        <taxon>Pentapetalae</taxon>
        <taxon>asterids</taxon>
        <taxon>campanulids</taxon>
        <taxon>Asterales</taxon>
        <taxon>Asteraceae</taxon>
        <taxon>Asteroideae</taxon>
        <taxon>Anthemideae</taxon>
        <taxon>Anthemidinae</taxon>
        <taxon>Tanacetum</taxon>
    </lineage>
</organism>
<keyword evidence="3" id="KW-1185">Reference proteome</keyword>
<evidence type="ECO:0000313" key="2">
    <source>
        <dbReference type="EMBL" id="GJT64915.1"/>
    </source>
</evidence>
<protein>
    <recommendedName>
        <fullName evidence="4">Zinc knuckle CX2CX4HX4C domain-containing protein</fullName>
    </recommendedName>
</protein>
<keyword evidence="1" id="KW-0175">Coiled coil</keyword>
<comment type="caution">
    <text evidence="2">The sequence shown here is derived from an EMBL/GenBank/DDBJ whole genome shotgun (WGS) entry which is preliminary data.</text>
</comment>